<dbReference type="PANTHER" id="PTHR15907">
    <property type="entry name" value="DUF614 FAMILY PROTEIN-RELATED"/>
    <property type="match status" value="1"/>
</dbReference>
<organism evidence="1 2">
    <name type="scientific">Tribonema minus</name>
    <dbReference type="NCBI Taxonomy" id="303371"/>
    <lineage>
        <taxon>Eukaryota</taxon>
        <taxon>Sar</taxon>
        <taxon>Stramenopiles</taxon>
        <taxon>Ochrophyta</taxon>
        <taxon>PX clade</taxon>
        <taxon>Xanthophyceae</taxon>
        <taxon>Tribonematales</taxon>
        <taxon>Tribonemataceae</taxon>
        <taxon>Tribonema</taxon>
    </lineage>
</organism>
<reference evidence="1" key="1">
    <citation type="submission" date="2021-02" db="EMBL/GenBank/DDBJ databases">
        <title>First Annotated Genome of the Yellow-green Alga Tribonema minus.</title>
        <authorList>
            <person name="Mahan K.M."/>
        </authorList>
    </citation>
    <scope>NUCLEOTIDE SEQUENCE</scope>
    <source>
        <strain evidence="1">UTEX B ZZ1240</strain>
    </source>
</reference>
<evidence type="ECO:0000313" key="1">
    <source>
        <dbReference type="EMBL" id="KAG5176914.1"/>
    </source>
</evidence>
<keyword evidence="2" id="KW-1185">Reference proteome</keyword>
<dbReference type="OrthoDB" id="1045822at2759"/>
<comment type="caution">
    <text evidence="1">The sequence shown here is derived from an EMBL/GenBank/DDBJ whole genome shotgun (WGS) entry which is preliminary data.</text>
</comment>
<evidence type="ECO:0000313" key="2">
    <source>
        <dbReference type="Proteomes" id="UP000664859"/>
    </source>
</evidence>
<dbReference type="Proteomes" id="UP000664859">
    <property type="component" value="Unassembled WGS sequence"/>
</dbReference>
<name>A0A835YTR6_9STRA</name>
<dbReference type="InterPro" id="IPR006461">
    <property type="entry name" value="PLAC_motif_containing"/>
</dbReference>
<dbReference type="EMBL" id="JAFCMP010000531">
    <property type="protein sequence ID" value="KAG5176914.1"/>
    <property type="molecule type" value="Genomic_DNA"/>
</dbReference>
<accession>A0A835YTR6</accession>
<gene>
    <name evidence="1" type="ORF">JKP88DRAFT_189519</name>
</gene>
<dbReference type="AlphaFoldDB" id="A0A835YTR6"/>
<protein>
    <submittedName>
        <fullName evidence="1">Uncharacterized protein</fullName>
    </submittedName>
</protein>
<sequence length="206" mass="22725">MYSLFCPPCAVATAVTRFDGSSWANNCCFVNPCMARNVVREGYGIEGHCCSDLLCTCLFLPCMTGQLLAETAERGSVIDHWARSNRYRSPTLTQWKFGLCGFTEDPGKLFYALCMPWCALGSVRTDLDGSDWIFNCCFLNSCAARAMVRHAYNIEGTTANDVATSCFCLPCAISQMMIEVQHRGRVNGPERLVVGPPGVQLQSMVR</sequence>
<proteinExistence type="predicted"/>
<dbReference type="NCBIfam" id="TIGR01571">
    <property type="entry name" value="A_thal_Cys_rich"/>
    <property type="match status" value="1"/>
</dbReference>
<dbReference type="Pfam" id="PF04749">
    <property type="entry name" value="PLAC8"/>
    <property type="match status" value="1"/>
</dbReference>